<protein>
    <recommendedName>
        <fullName evidence="4">F-box domain-containing protein</fullName>
    </recommendedName>
</protein>
<feature type="region of interest" description="Disordered" evidence="1">
    <location>
        <begin position="439"/>
        <end position="461"/>
    </location>
</feature>
<accession>A0A8H5GZG8</accession>
<dbReference type="EMBL" id="JAACJM010000003">
    <property type="protein sequence ID" value="KAF5373829.1"/>
    <property type="molecule type" value="Genomic_DNA"/>
</dbReference>
<evidence type="ECO:0008006" key="4">
    <source>
        <dbReference type="Google" id="ProtNLM"/>
    </source>
</evidence>
<evidence type="ECO:0000313" key="3">
    <source>
        <dbReference type="Proteomes" id="UP000559256"/>
    </source>
</evidence>
<keyword evidence="3" id="KW-1185">Reference proteome</keyword>
<evidence type="ECO:0000313" key="2">
    <source>
        <dbReference type="EMBL" id="KAF5373829.1"/>
    </source>
</evidence>
<gene>
    <name evidence="2" type="ORF">D9758_000995</name>
</gene>
<sequence>MATSTLVTVTDGVSHSTSIGLTGAENTLAGLEEHHNTLGTSVNDDNRDNDMERIRGPCYVNQIPTELLLEVFALSLSSENAPTSTPSDSSTTTPSSMLWKLPQVCSTWRSIVSECMASTWASIDLQNPRPNVVPALAVCLQRAKDSPLSITLNCSRKTTSDDFKSCLDLLLRECHRWQSLSITLPIDLLDHFEDAILQSGLGLPLLESLAFSLVKPGLFAKQTPAQPIRVFEFAPQLHKVTSQLSLDHLILPLSQLTSLRTLAEIHDVSSFLQEQAPGLKHLAACKISPAGSGLGVPSIPSPTSISLASLELSLGSKGCFHKLLFPFLEKLTIQSAEKPDFDGLSSSPCTYTPFPTLTHLAVGLVLSMRPDTLFELLRATPAVESLVINVSLYKKENFPLVEGLFSGLSGTSPEPQKEEQNDSLIPNLSSLTFAQLIFPDSSTGSDSGSRWRSRSRVEPGSDSNLELQKCMLDAFVKMVRSRVRSAYAQAGVTKLQKLTIEKYHPPSMKEVLKNELMEFVELGLEVVVGEEKLETALALQRARA</sequence>
<dbReference type="Proteomes" id="UP000559256">
    <property type="component" value="Unassembled WGS sequence"/>
</dbReference>
<reference evidence="2 3" key="1">
    <citation type="journal article" date="2020" name="ISME J.">
        <title>Uncovering the hidden diversity of litter-decomposition mechanisms in mushroom-forming fungi.</title>
        <authorList>
            <person name="Floudas D."/>
            <person name="Bentzer J."/>
            <person name="Ahren D."/>
            <person name="Johansson T."/>
            <person name="Persson P."/>
            <person name="Tunlid A."/>
        </authorList>
    </citation>
    <scope>NUCLEOTIDE SEQUENCE [LARGE SCALE GENOMIC DNA]</scope>
    <source>
        <strain evidence="2 3">CBS 291.85</strain>
    </source>
</reference>
<proteinExistence type="predicted"/>
<feature type="compositionally biased region" description="Low complexity" evidence="1">
    <location>
        <begin position="440"/>
        <end position="450"/>
    </location>
</feature>
<name>A0A8H5GZG8_9AGAR</name>
<evidence type="ECO:0000256" key="1">
    <source>
        <dbReference type="SAM" id="MobiDB-lite"/>
    </source>
</evidence>
<dbReference type="OrthoDB" id="3155440at2759"/>
<dbReference type="AlphaFoldDB" id="A0A8H5GZG8"/>
<comment type="caution">
    <text evidence="2">The sequence shown here is derived from an EMBL/GenBank/DDBJ whole genome shotgun (WGS) entry which is preliminary data.</text>
</comment>
<organism evidence="2 3">
    <name type="scientific">Tetrapyrgos nigripes</name>
    <dbReference type="NCBI Taxonomy" id="182062"/>
    <lineage>
        <taxon>Eukaryota</taxon>
        <taxon>Fungi</taxon>
        <taxon>Dikarya</taxon>
        <taxon>Basidiomycota</taxon>
        <taxon>Agaricomycotina</taxon>
        <taxon>Agaricomycetes</taxon>
        <taxon>Agaricomycetidae</taxon>
        <taxon>Agaricales</taxon>
        <taxon>Marasmiineae</taxon>
        <taxon>Marasmiaceae</taxon>
        <taxon>Tetrapyrgos</taxon>
    </lineage>
</organism>